<keyword evidence="2" id="KW-1185">Reference proteome</keyword>
<evidence type="ECO:0000313" key="1">
    <source>
        <dbReference type="EMBL" id="KAJ9076153.1"/>
    </source>
</evidence>
<sequence length="101" mass="10796">MKPSLTPKLIISTPPTSNATGQSSKFLRVLYLALTGLIDSALSAAGSWAVAGNAISYLVKLGPIIWWAMSVPAYAPLSPEGSSRYSWYPDKMDYFAIALGL</sequence>
<evidence type="ECO:0000313" key="2">
    <source>
        <dbReference type="Proteomes" id="UP001165960"/>
    </source>
</evidence>
<accession>A0ACC2TNB4</accession>
<name>A0ACC2TNB4_9FUNG</name>
<gene>
    <name evidence="1" type="ORF">DSO57_1028973</name>
</gene>
<proteinExistence type="predicted"/>
<dbReference type="EMBL" id="QTSX02002317">
    <property type="protein sequence ID" value="KAJ9076153.1"/>
    <property type="molecule type" value="Genomic_DNA"/>
</dbReference>
<dbReference type="Proteomes" id="UP001165960">
    <property type="component" value="Unassembled WGS sequence"/>
</dbReference>
<protein>
    <submittedName>
        <fullName evidence="1">Uncharacterized protein</fullName>
    </submittedName>
</protein>
<organism evidence="1 2">
    <name type="scientific">Entomophthora muscae</name>
    <dbReference type="NCBI Taxonomy" id="34485"/>
    <lineage>
        <taxon>Eukaryota</taxon>
        <taxon>Fungi</taxon>
        <taxon>Fungi incertae sedis</taxon>
        <taxon>Zoopagomycota</taxon>
        <taxon>Entomophthoromycotina</taxon>
        <taxon>Entomophthoromycetes</taxon>
        <taxon>Entomophthorales</taxon>
        <taxon>Entomophthoraceae</taxon>
        <taxon>Entomophthora</taxon>
    </lineage>
</organism>
<reference evidence="1" key="1">
    <citation type="submission" date="2022-04" db="EMBL/GenBank/DDBJ databases">
        <title>Genome of the entomopathogenic fungus Entomophthora muscae.</title>
        <authorList>
            <person name="Elya C."/>
            <person name="Lovett B.R."/>
            <person name="Lee E."/>
            <person name="Macias A.M."/>
            <person name="Hajek A.E."/>
            <person name="De Bivort B.L."/>
            <person name="Kasson M.T."/>
            <person name="De Fine Licht H.H."/>
            <person name="Stajich J.E."/>
        </authorList>
    </citation>
    <scope>NUCLEOTIDE SEQUENCE</scope>
    <source>
        <strain evidence="1">Berkeley</strain>
    </source>
</reference>
<comment type="caution">
    <text evidence="1">The sequence shown here is derived from an EMBL/GenBank/DDBJ whole genome shotgun (WGS) entry which is preliminary data.</text>
</comment>